<evidence type="ECO:0000256" key="2">
    <source>
        <dbReference type="ARBA" id="ARBA00022741"/>
    </source>
</evidence>
<gene>
    <name evidence="5" type="ORF">MAMP_00237</name>
</gene>
<dbReference type="SUPFAM" id="SSF53067">
    <property type="entry name" value="Actin-like ATPase domain"/>
    <property type="match status" value="1"/>
</dbReference>
<proteinExistence type="predicted"/>
<keyword evidence="4" id="KW-0067">ATP-binding</keyword>
<accession>F5T119</accession>
<evidence type="ECO:0000256" key="4">
    <source>
        <dbReference type="ARBA" id="ARBA00022840"/>
    </source>
</evidence>
<dbReference type="EMBL" id="AFIG01000002">
    <property type="protein sequence ID" value="EGL53915.1"/>
    <property type="molecule type" value="Genomic_DNA"/>
</dbReference>
<dbReference type="eggNOG" id="COG0282">
    <property type="taxonomic scope" value="Bacteria"/>
</dbReference>
<keyword evidence="2" id="KW-0547">Nucleotide-binding</keyword>
<protein>
    <submittedName>
        <fullName evidence="5">Acetate kinase</fullName>
    </submittedName>
</protein>
<dbReference type="Gene3D" id="3.30.420.40">
    <property type="match status" value="1"/>
</dbReference>
<organism evidence="5 6">
    <name type="scientific">Methylophaga aminisulfidivorans MP</name>
    <dbReference type="NCBI Taxonomy" id="1026882"/>
    <lineage>
        <taxon>Bacteria</taxon>
        <taxon>Pseudomonadati</taxon>
        <taxon>Pseudomonadota</taxon>
        <taxon>Gammaproteobacteria</taxon>
        <taxon>Thiotrichales</taxon>
        <taxon>Piscirickettsiaceae</taxon>
        <taxon>Methylophaga</taxon>
    </lineage>
</organism>
<dbReference type="PANTHER" id="PTHR21060">
    <property type="entry name" value="ACETATE KINASE"/>
    <property type="match status" value="1"/>
</dbReference>
<reference evidence="5 6" key="1">
    <citation type="journal article" date="2011" name="J. Bacteriol.">
        <title>Draft genome sequence of Methylophaga aminisulfidivorans MP T.</title>
        <authorList>
            <person name="Han G.H."/>
            <person name="Kim W."/>
            <person name="Chun J."/>
            <person name="Kim S.W."/>
        </authorList>
    </citation>
    <scope>NUCLEOTIDE SEQUENCE [LARGE SCALE GENOMIC DNA]</scope>
    <source>
        <strain evidence="6">MP(T)</strain>
    </source>
</reference>
<dbReference type="InterPro" id="IPR000890">
    <property type="entry name" value="Aliphatic_acid_kin_short-chain"/>
</dbReference>
<dbReference type="OrthoDB" id="9802453at2"/>
<dbReference type="GO" id="GO:0005524">
    <property type="term" value="F:ATP binding"/>
    <property type="evidence" value="ECO:0007669"/>
    <property type="project" value="UniProtKB-KW"/>
</dbReference>
<dbReference type="Pfam" id="PF00871">
    <property type="entry name" value="Acetate_kinase"/>
    <property type="match status" value="1"/>
</dbReference>
<evidence type="ECO:0000313" key="5">
    <source>
        <dbReference type="EMBL" id="EGL53915.1"/>
    </source>
</evidence>
<keyword evidence="3 5" id="KW-0418">Kinase</keyword>
<dbReference type="Proteomes" id="UP000003544">
    <property type="component" value="Unassembled WGS sequence"/>
</dbReference>
<dbReference type="PANTHER" id="PTHR21060:SF15">
    <property type="entry name" value="ACETATE KINASE-RELATED"/>
    <property type="match status" value="1"/>
</dbReference>
<comment type="caution">
    <text evidence="5">The sequence shown here is derived from an EMBL/GenBank/DDBJ whole genome shotgun (WGS) entry which is preliminary data.</text>
</comment>
<evidence type="ECO:0000256" key="1">
    <source>
        <dbReference type="ARBA" id="ARBA00022679"/>
    </source>
</evidence>
<name>F5T119_9GAMM</name>
<dbReference type="STRING" id="1026882.MAMP_00237"/>
<dbReference type="InterPro" id="IPR043129">
    <property type="entry name" value="ATPase_NBD"/>
</dbReference>
<evidence type="ECO:0000313" key="6">
    <source>
        <dbReference type="Proteomes" id="UP000003544"/>
    </source>
</evidence>
<dbReference type="GO" id="GO:0006083">
    <property type="term" value="P:acetate metabolic process"/>
    <property type="evidence" value="ECO:0007669"/>
    <property type="project" value="TreeGrafter"/>
</dbReference>
<dbReference type="GO" id="GO:0008776">
    <property type="term" value="F:acetate kinase activity"/>
    <property type="evidence" value="ECO:0007669"/>
    <property type="project" value="TreeGrafter"/>
</dbReference>
<keyword evidence="6" id="KW-1185">Reference proteome</keyword>
<dbReference type="AlphaFoldDB" id="F5T119"/>
<dbReference type="RefSeq" id="WP_007146163.1">
    <property type="nucleotide sequence ID" value="NZ_AFIG01000002.1"/>
</dbReference>
<sequence>MHLGNGAILCAIHNGISVDTSMGFTPAVGVMMETRSGDHDPTIP</sequence>
<keyword evidence="1" id="KW-0808">Transferase</keyword>
<evidence type="ECO:0000256" key="3">
    <source>
        <dbReference type="ARBA" id="ARBA00022777"/>
    </source>
</evidence>